<evidence type="ECO:0000256" key="5">
    <source>
        <dbReference type="ARBA" id="ARBA00022692"/>
    </source>
</evidence>
<dbReference type="GO" id="GO:0022857">
    <property type="term" value="F:transmembrane transporter activity"/>
    <property type="evidence" value="ECO:0007669"/>
    <property type="project" value="InterPro"/>
</dbReference>
<dbReference type="InterPro" id="IPR018093">
    <property type="entry name" value="BCCT_CS"/>
</dbReference>
<evidence type="ECO:0000256" key="6">
    <source>
        <dbReference type="ARBA" id="ARBA00022989"/>
    </source>
</evidence>
<dbReference type="PANTHER" id="PTHR30047">
    <property type="entry name" value="HIGH-AFFINITY CHOLINE TRANSPORT PROTEIN-RELATED"/>
    <property type="match status" value="1"/>
</dbReference>
<comment type="caution">
    <text evidence="9">The sequence shown here is derived from an EMBL/GenBank/DDBJ whole genome shotgun (WGS) entry which is preliminary data.</text>
</comment>
<feature type="transmembrane region" description="Helical" evidence="8">
    <location>
        <begin position="235"/>
        <end position="256"/>
    </location>
</feature>
<feature type="transmembrane region" description="Helical" evidence="8">
    <location>
        <begin position="58"/>
        <end position="77"/>
    </location>
</feature>
<dbReference type="PROSITE" id="PS01303">
    <property type="entry name" value="BCCT"/>
    <property type="match status" value="1"/>
</dbReference>
<feature type="transmembrane region" description="Helical" evidence="8">
    <location>
        <begin position="189"/>
        <end position="215"/>
    </location>
</feature>
<keyword evidence="6 8" id="KW-1133">Transmembrane helix</keyword>
<evidence type="ECO:0000313" key="10">
    <source>
        <dbReference type="Proteomes" id="UP000601768"/>
    </source>
</evidence>
<feature type="transmembrane region" description="Helical" evidence="8">
    <location>
        <begin position="448"/>
        <end position="468"/>
    </location>
</feature>
<dbReference type="InterPro" id="IPR000060">
    <property type="entry name" value="BCCT_transptr"/>
</dbReference>
<dbReference type="PANTHER" id="PTHR30047:SF7">
    <property type="entry name" value="HIGH-AFFINITY CHOLINE TRANSPORT PROTEIN"/>
    <property type="match status" value="1"/>
</dbReference>
<keyword evidence="3" id="KW-0813">Transport</keyword>
<keyword evidence="5 8" id="KW-0812">Transmembrane</keyword>
<feature type="transmembrane region" description="Helical" evidence="8">
    <location>
        <begin position="318"/>
        <end position="340"/>
    </location>
</feature>
<dbReference type="EMBL" id="JACNEP010000001">
    <property type="protein sequence ID" value="MBC3764645.1"/>
    <property type="molecule type" value="Genomic_DNA"/>
</dbReference>
<protein>
    <submittedName>
        <fullName evidence="9">Choline BCCT transporter BetT</fullName>
    </submittedName>
</protein>
<reference evidence="9" key="2">
    <citation type="submission" date="2020-08" db="EMBL/GenBank/DDBJ databases">
        <authorList>
            <person name="Lai Q."/>
        </authorList>
    </citation>
    <scope>NUCLEOTIDE SEQUENCE</scope>
    <source>
        <strain evidence="9">S27-2</strain>
    </source>
</reference>
<evidence type="ECO:0000256" key="4">
    <source>
        <dbReference type="ARBA" id="ARBA00022475"/>
    </source>
</evidence>
<dbReference type="GO" id="GO:0005886">
    <property type="term" value="C:plasma membrane"/>
    <property type="evidence" value="ECO:0007669"/>
    <property type="project" value="UniProtKB-SubCell"/>
</dbReference>
<evidence type="ECO:0000256" key="1">
    <source>
        <dbReference type="ARBA" id="ARBA00004651"/>
    </source>
</evidence>
<sequence length="664" mass="73645">MSITMQKTANKSSKRLTPSVFYPSAILIGILVLFAATMPKTAKDLFASMQASIVSNASWFYVLSVAIILVSVIYLGVSRYGEIRLGPDHSTPKYSQITWFSMLFSAGMGIGLMFFGVAEPVMHYLSPPTAEPATLAAVRQAMMMTFFHWGLHAWAIYALVALMLAFFAYRHNLPLTLRSALYPLIGDKIYGPIGHAVDVFAVIGTVFGVATSLGFGASQVNSGLNYLYDLPQTTSMQMVIVVVVTLMAVVSVATGLDKGVRRLSELNIALAVGLLVLILLLGNSVFLLEAFVQNTGAYLSNLVSNTFNLFAYAKTDWIGGWTIFYWGWWLAWAPFVGLFIAKISRGRTIREFILGVLLVPTTFTLLWMTVFGNSAIDFIFNQGNTALGQAVENDTASALFQFLGQFPLAGLLSGIGILMVVVFFVTSADSGSLVVDMLCSNGSTNTPLWQRVFWASLTGVVAIALMLADGLEALQTMTIASALPFTLVLLLGVLGLFKALRIDVYKRTSLSSTSITHGMSVSYDDWRERLKNIIHFPERDAVTRFIKKTVNPALIEVAKEMEKQGLETHIIHPEDKATLLQVLHGEEIDFTYGVYCQRHMQPDFVQHDEDEQHNDYYRAEVHLREGGQDYDVMGWSKDEVINDILEQYQKHLHFLHLLRDPLKK</sequence>
<evidence type="ECO:0000256" key="3">
    <source>
        <dbReference type="ARBA" id="ARBA00022448"/>
    </source>
</evidence>
<proteinExistence type="inferred from homology"/>
<dbReference type="AlphaFoldDB" id="A0A8J6LX84"/>
<feature type="transmembrane region" description="Helical" evidence="8">
    <location>
        <begin position="20"/>
        <end position="38"/>
    </location>
</feature>
<feature type="transmembrane region" description="Helical" evidence="8">
    <location>
        <begin position="151"/>
        <end position="169"/>
    </location>
</feature>
<gene>
    <name evidence="9" type="primary">betT</name>
    <name evidence="9" type="ORF">H8B19_02060</name>
</gene>
<feature type="transmembrane region" description="Helical" evidence="8">
    <location>
        <begin position="352"/>
        <end position="371"/>
    </location>
</feature>
<name>A0A8J6LX84_9ALTE</name>
<evidence type="ECO:0000256" key="8">
    <source>
        <dbReference type="SAM" id="Phobius"/>
    </source>
</evidence>
<accession>A0A8J6LX84</accession>
<dbReference type="NCBIfam" id="NF007399">
    <property type="entry name" value="PRK09928.1"/>
    <property type="match status" value="1"/>
</dbReference>
<reference evidence="9" key="1">
    <citation type="journal article" date="2018" name="Int. J. Syst. Evol. Microbiol.">
        <title>Neptunicella marina gen. nov., sp. nov., isolated from surface seawater.</title>
        <authorList>
            <person name="Liu X."/>
            <person name="Lai Q."/>
            <person name="Du Y."/>
            <person name="Zhang X."/>
            <person name="Liu Z."/>
            <person name="Sun F."/>
            <person name="Shao Z."/>
        </authorList>
    </citation>
    <scope>NUCLEOTIDE SEQUENCE</scope>
    <source>
        <strain evidence="9">S27-2</strain>
    </source>
</reference>
<organism evidence="9 10">
    <name type="scientific">Neptunicella marina</name>
    <dbReference type="NCBI Taxonomy" id="2125989"/>
    <lineage>
        <taxon>Bacteria</taxon>
        <taxon>Pseudomonadati</taxon>
        <taxon>Pseudomonadota</taxon>
        <taxon>Gammaproteobacteria</taxon>
        <taxon>Alteromonadales</taxon>
        <taxon>Alteromonadaceae</taxon>
        <taxon>Neptunicella</taxon>
    </lineage>
</organism>
<comment type="similarity">
    <text evidence="2">Belongs to the BCCT transporter (TC 2.A.15) family.</text>
</comment>
<keyword evidence="10" id="KW-1185">Reference proteome</keyword>
<dbReference type="Proteomes" id="UP000601768">
    <property type="component" value="Unassembled WGS sequence"/>
</dbReference>
<feature type="transmembrane region" description="Helical" evidence="8">
    <location>
        <begin position="406"/>
        <end position="427"/>
    </location>
</feature>
<evidence type="ECO:0000256" key="7">
    <source>
        <dbReference type="ARBA" id="ARBA00023136"/>
    </source>
</evidence>
<dbReference type="NCBIfam" id="TIGR00842">
    <property type="entry name" value="bcct"/>
    <property type="match status" value="1"/>
</dbReference>
<dbReference type="Pfam" id="PF02028">
    <property type="entry name" value="BCCT"/>
    <property type="match status" value="1"/>
</dbReference>
<feature type="transmembrane region" description="Helical" evidence="8">
    <location>
        <begin position="97"/>
        <end position="118"/>
    </location>
</feature>
<feature type="transmembrane region" description="Helical" evidence="8">
    <location>
        <begin position="268"/>
        <end position="292"/>
    </location>
</feature>
<evidence type="ECO:0000313" key="9">
    <source>
        <dbReference type="EMBL" id="MBC3764645.1"/>
    </source>
</evidence>
<keyword evidence="4" id="KW-1003">Cell membrane</keyword>
<keyword evidence="7 8" id="KW-0472">Membrane</keyword>
<evidence type="ECO:0000256" key="2">
    <source>
        <dbReference type="ARBA" id="ARBA00005658"/>
    </source>
</evidence>
<comment type="subcellular location">
    <subcellularLocation>
        <location evidence="1">Cell membrane</location>
        <topology evidence="1">Multi-pass membrane protein</topology>
    </subcellularLocation>
</comment>
<feature type="transmembrane region" description="Helical" evidence="8">
    <location>
        <begin position="474"/>
        <end position="497"/>
    </location>
</feature>